<feature type="compositionally biased region" description="Acidic residues" evidence="1">
    <location>
        <begin position="418"/>
        <end position="428"/>
    </location>
</feature>
<evidence type="ECO:0000313" key="2">
    <source>
        <dbReference type="EMBL" id="KAK4088340.1"/>
    </source>
</evidence>
<protein>
    <submittedName>
        <fullName evidence="2">Uncharacterized protein</fullName>
    </submittedName>
</protein>
<feature type="region of interest" description="Disordered" evidence="1">
    <location>
        <begin position="281"/>
        <end position="301"/>
    </location>
</feature>
<feature type="region of interest" description="Disordered" evidence="1">
    <location>
        <begin position="418"/>
        <end position="469"/>
    </location>
</feature>
<evidence type="ECO:0000256" key="1">
    <source>
        <dbReference type="SAM" id="MobiDB-lite"/>
    </source>
</evidence>
<proteinExistence type="predicted"/>
<keyword evidence="3" id="KW-1185">Reference proteome</keyword>
<feature type="region of interest" description="Disordered" evidence="1">
    <location>
        <begin position="85"/>
        <end position="116"/>
    </location>
</feature>
<feature type="compositionally biased region" description="Basic and acidic residues" evidence="1">
    <location>
        <begin position="89"/>
        <end position="100"/>
    </location>
</feature>
<accession>A0ABR0BWI4</accession>
<gene>
    <name evidence="2" type="ORF">Purlil1_7219</name>
</gene>
<reference evidence="2 3" key="1">
    <citation type="journal article" date="2024" name="Microbiol. Resour. Announc.">
        <title>Genome annotations for the ascomycete fungi Trichoderma harzianum, Trichoderma aggressivum, and Purpureocillium lilacinum.</title>
        <authorList>
            <person name="Beijen E.P.W."/>
            <person name="Ohm R.A."/>
        </authorList>
    </citation>
    <scope>NUCLEOTIDE SEQUENCE [LARGE SCALE GENOMIC DNA]</scope>
    <source>
        <strain evidence="2 3">CBS 150709</strain>
    </source>
</reference>
<evidence type="ECO:0000313" key="3">
    <source>
        <dbReference type="Proteomes" id="UP001287286"/>
    </source>
</evidence>
<sequence>MLVRPLLLTDIVPVAMPQQPEPHLDVSTGTHDECMGVCCPPVATLLPVVFGASCPVFSCVGVFSPRRWEAQPSPAQAGQARLAVAGRPPGDDTVRHDMRPRGPRLGTRNAGLISDDGGGDVVRIPPLRPHDPPWSNLHFLGNSMFRLVPVRAGASTGCCEKEEQGEGQGRRAGQRAVSWACGGEASGGGGGGGRLGVLLIPLGQRRKKHTHASLSLSSAPKDLRSYKSFQDTITDYVGFETAGTAPSLACGSMSGSFPATNSPANNVHACMAWPRDGLAQSFRPTSNSNSSNNSTGSRCAMERPMEPRAPYHVLFLVPRGLDPSLSLRFPCTTENSRSLAYKTNKQGRRQWAAAAAQQHGARSRNNLVRACHRSPLPVSRGCTLLAREAQRKRGIFDYWCCCPGGAAVAPFPGACAANDDDDDDDERTQDDSAGAAAANRRRRRHAGAHTLVRLSRQRHASRSPSCGGLFGPGRQGWRLFPWLLSQPPNDDNDDDVDARRHSRNKAPRPSDRPPARPSAHPTNNTSSERAGGAHARLVSEWLLERLIVLTRQCPQPATLRLFATNRVPAGPHARRPDTHARVWVVVLAKNPPFRCAASRRTIEKVREIGWSVPWRCRARQGTCAGRRQLSNVTPDDELEGACDVVGRDTEKEAPRRKKDWRQQRVVCMWNGG</sequence>
<comment type="caution">
    <text evidence="2">The sequence shown here is derived from an EMBL/GenBank/DDBJ whole genome shotgun (WGS) entry which is preliminary data.</text>
</comment>
<name>A0ABR0BWI4_PURLI</name>
<dbReference type="Proteomes" id="UP001287286">
    <property type="component" value="Unassembled WGS sequence"/>
</dbReference>
<feature type="region of interest" description="Disordered" evidence="1">
    <location>
        <begin position="481"/>
        <end position="532"/>
    </location>
</feature>
<organism evidence="2 3">
    <name type="scientific">Purpureocillium lilacinum</name>
    <name type="common">Paecilomyces lilacinus</name>
    <dbReference type="NCBI Taxonomy" id="33203"/>
    <lineage>
        <taxon>Eukaryota</taxon>
        <taxon>Fungi</taxon>
        <taxon>Dikarya</taxon>
        <taxon>Ascomycota</taxon>
        <taxon>Pezizomycotina</taxon>
        <taxon>Sordariomycetes</taxon>
        <taxon>Hypocreomycetidae</taxon>
        <taxon>Hypocreales</taxon>
        <taxon>Ophiocordycipitaceae</taxon>
        <taxon>Purpureocillium</taxon>
    </lineage>
</organism>
<dbReference type="EMBL" id="JAWRVI010000025">
    <property type="protein sequence ID" value="KAK4088340.1"/>
    <property type="molecule type" value="Genomic_DNA"/>
</dbReference>